<organism evidence="1 2">
    <name type="scientific">Velamenicoccus archaeovorus</name>
    <dbReference type="NCBI Taxonomy" id="1930593"/>
    <lineage>
        <taxon>Bacteria</taxon>
        <taxon>Pseudomonadati</taxon>
        <taxon>Candidatus Omnitrophota</taxon>
        <taxon>Candidatus Velamenicoccus</taxon>
    </lineage>
</organism>
<accession>A0A410P521</accession>
<proteinExistence type="predicted"/>
<dbReference type="Proteomes" id="UP000287243">
    <property type="component" value="Chromosome"/>
</dbReference>
<gene>
    <name evidence="1" type="ORF">BU251_05965</name>
</gene>
<name>A0A410P521_VELA1</name>
<evidence type="ECO:0000313" key="1">
    <source>
        <dbReference type="EMBL" id="QAT17307.1"/>
    </source>
</evidence>
<keyword evidence="2" id="KW-1185">Reference proteome</keyword>
<protein>
    <submittedName>
        <fullName evidence="1">Uncharacterized protein</fullName>
    </submittedName>
</protein>
<sequence>MNLEQKMKGLEPGSLRYQVLEAAKNFKSSWIGLGQILYTVYKDKMYKEWGCMSFEAYCKGEIGIHQQTASKLLHSYYFLEKNEPEFLKDVQSQETPDPRNIPAFDAVNVLRLAAKQKELTEEDYQEFKKSVFEDGKEGKEVKKQMGLRLRSIREEEDPQKAQAERRVRTLKRLMATVRTLQKEAVYGHLVSDKTAKEIEKLIGFLDQEIGIEA</sequence>
<evidence type="ECO:0000313" key="2">
    <source>
        <dbReference type="Proteomes" id="UP000287243"/>
    </source>
</evidence>
<dbReference type="EMBL" id="CP019384">
    <property type="protein sequence ID" value="QAT17307.1"/>
    <property type="molecule type" value="Genomic_DNA"/>
</dbReference>
<dbReference type="AlphaFoldDB" id="A0A410P521"/>
<dbReference type="KEGG" id="vai:BU251_05965"/>
<reference evidence="1 2" key="1">
    <citation type="submission" date="2017-01" db="EMBL/GenBank/DDBJ databases">
        <title>First insights into the biology of 'candidatus Vampirococcus archaeovorus'.</title>
        <authorList>
            <person name="Kizina J."/>
            <person name="Jordan S."/>
            <person name="Stueber K."/>
            <person name="Reinhardt R."/>
            <person name="Harder J."/>
        </authorList>
    </citation>
    <scope>NUCLEOTIDE SEQUENCE [LARGE SCALE GENOMIC DNA]</scope>
    <source>
        <strain evidence="1 2">LiM</strain>
    </source>
</reference>